<comment type="similarity">
    <text evidence="6">Belongs to the bacterial ring-hydroxylating dioxygenase ferredoxin component family.</text>
</comment>
<sequence>MSTPLVKLLDAPVALTWLDPVAAKIADAWRAALPRSVKDALHGVWLGHSLHAVLVLVPVGTWASAVVLDGIATAHQLAGGDEDVRRGVDDASGALVATGLVGAVPAAMAGLTDYADQHPEQKRVTLVHASANLAGIALFAASLVQRGRGRVGSARALALVAMAANSAGAALGSHLTYRWASQANHTQHVPHVTPSGWYPVARHDDLAEGSPVQVRVGETGVVLVRRGERVFALADVCSHLSGPLSGGEVVVEKGRDCIVCPWHQSTFALETGSVVHGPALSPQPVFDVRVVDGGVQVRLRELPGVASPPPVEGAVDDAA</sequence>
<dbReference type="PANTHER" id="PTHR21496:SF0">
    <property type="entry name" value="RIESKE DOMAIN-CONTAINING PROTEIN"/>
    <property type="match status" value="1"/>
</dbReference>
<reference evidence="8" key="1">
    <citation type="submission" date="2020-02" db="EMBL/GenBank/DDBJ databases">
        <authorList>
            <person name="Meier V. D."/>
        </authorList>
    </citation>
    <scope>NUCLEOTIDE SEQUENCE</scope>
    <source>
        <strain evidence="8">AVDCRST_MAG35</strain>
    </source>
</reference>
<dbReference type="InterPro" id="IPR019251">
    <property type="entry name" value="DUF2231_TM"/>
</dbReference>
<name>A0A6J4PQB6_9ACTN</name>
<evidence type="ECO:0000256" key="5">
    <source>
        <dbReference type="ARBA" id="ARBA00034078"/>
    </source>
</evidence>
<organism evidence="8">
    <name type="scientific">uncultured Quadrisphaera sp</name>
    <dbReference type="NCBI Taxonomy" id="904978"/>
    <lineage>
        <taxon>Bacteria</taxon>
        <taxon>Bacillati</taxon>
        <taxon>Actinomycetota</taxon>
        <taxon>Actinomycetes</taxon>
        <taxon>Kineosporiales</taxon>
        <taxon>Kineosporiaceae</taxon>
        <taxon>Quadrisphaera</taxon>
        <taxon>environmental samples</taxon>
    </lineage>
</organism>
<protein>
    <recommendedName>
        <fullName evidence="7">Rieske domain-containing protein</fullName>
    </recommendedName>
</protein>
<dbReference type="CDD" id="cd03467">
    <property type="entry name" value="Rieske"/>
    <property type="match status" value="1"/>
</dbReference>
<dbReference type="GO" id="GO:0016705">
    <property type="term" value="F:oxidoreductase activity, acting on paired donors, with incorporation or reduction of molecular oxygen"/>
    <property type="evidence" value="ECO:0007669"/>
    <property type="project" value="UniProtKB-ARBA"/>
</dbReference>
<keyword evidence="3" id="KW-0408">Iron</keyword>
<accession>A0A6J4PQB6</accession>
<evidence type="ECO:0000259" key="7">
    <source>
        <dbReference type="PROSITE" id="PS51296"/>
    </source>
</evidence>
<dbReference type="InterPro" id="IPR017941">
    <property type="entry name" value="Rieske_2Fe-2S"/>
</dbReference>
<evidence type="ECO:0000256" key="2">
    <source>
        <dbReference type="ARBA" id="ARBA00022723"/>
    </source>
</evidence>
<dbReference type="PROSITE" id="PS51296">
    <property type="entry name" value="RIESKE"/>
    <property type="match status" value="1"/>
</dbReference>
<evidence type="ECO:0000256" key="1">
    <source>
        <dbReference type="ARBA" id="ARBA00022714"/>
    </source>
</evidence>
<dbReference type="AlphaFoldDB" id="A0A6J4PQB6"/>
<feature type="domain" description="Rieske" evidence="7">
    <location>
        <begin position="197"/>
        <end position="297"/>
    </location>
</feature>
<dbReference type="GO" id="GO:0051537">
    <property type="term" value="F:2 iron, 2 sulfur cluster binding"/>
    <property type="evidence" value="ECO:0007669"/>
    <property type="project" value="UniProtKB-KW"/>
</dbReference>
<dbReference type="Pfam" id="PF09990">
    <property type="entry name" value="DUF2231"/>
    <property type="match status" value="1"/>
</dbReference>
<dbReference type="SUPFAM" id="SSF50022">
    <property type="entry name" value="ISP domain"/>
    <property type="match status" value="1"/>
</dbReference>
<evidence type="ECO:0000256" key="6">
    <source>
        <dbReference type="ARBA" id="ARBA00038001"/>
    </source>
</evidence>
<dbReference type="PANTHER" id="PTHR21496">
    <property type="entry name" value="FERREDOXIN-RELATED"/>
    <property type="match status" value="1"/>
</dbReference>
<gene>
    <name evidence="8" type="ORF">AVDCRST_MAG35-1879</name>
</gene>
<evidence type="ECO:0000256" key="4">
    <source>
        <dbReference type="ARBA" id="ARBA00023014"/>
    </source>
</evidence>
<evidence type="ECO:0000256" key="3">
    <source>
        <dbReference type="ARBA" id="ARBA00023004"/>
    </source>
</evidence>
<dbReference type="Pfam" id="PF00355">
    <property type="entry name" value="Rieske"/>
    <property type="match status" value="1"/>
</dbReference>
<proteinExistence type="inferred from homology"/>
<keyword evidence="4" id="KW-0411">Iron-sulfur</keyword>
<dbReference type="GO" id="GO:0046872">
    <property type="term" value="F:metal ion binding"/>
    <property type="evidence" value="ECO:0007669"/>
    <property type="project" value="UniProtKB-KW"/>
</dbReference>
<keyword evidence="1" id="KW-0001">2Fe-2S</keyword>
<dbReference type="EMBL" id="CADCUY010000396">
    <property type="protein sequence ID" value="CAA9419324.1"/>
    <property type="molecule type" value="Genomic_DNA"/>
</dbReference>
<keyword evidence="2" id="KW-0479">Metal-binding</keyword>
<dbReference type="InterPro" id="IPR036922">
    <property type="entry name" value="Rieske_2Fe-2S_sf"/>
</dbReference>
<comment type="cofactor">
    <cofactor evidence="5">
        <name>[2Fe-2S] cluster</name>
        <dbReference type="ChEBI" id="CHEBI:190135"/>
    </cofactor>
</comment>
<evidence type="ECO:0000313" key="8">
    <source>
        <dbReference type="EMBL" id="CAA9419324.1"/>
    </source>
</evidence>
<dbReference type="GO" id="GO:0004497">
    <property type="term" value="F:monooxygenase activity"/>
    <property type="evidence" value="ECO:0007669"/>
    <property type="project" value="UniProtKB-ARBA"/>
</dbReference>
<dbReference type="Gene3D" id="2.102.10.10">
    <property type="entry name" value="Rieske [2Fe-2S] iron-sulphur domain"/>
    <property type="match status" value="1"/>
</dbReference>